<dbReference type="eggNOG" id="ENOG502Z9V9">
    <property type="taxonomic scope" value="Bacteria"/>
</dbReference>
<dbReference type="KEGG" id="lab:LA76x_4356"/>
<dbReference type="STRING" id="84531.LA76x_4356"/>
<protein>
    <submittedName>
        <fullName evidence="1">Uncharacterized protein</fullName>
    </submittedName>
</protein>
<evidence type="ECO:0000313" key="2">
    <source>
        <dbReference type="Proteomes" id="UP000060787"/>
    </source>
</evidence>
<reference evidence="1 2" key="1">
    <citation type="journal article" date="2015" name="BMC Genomics">
        <title>Comparative genomics and metabolic profiling of the genus Lysobacter.</title>
        <authorList>
            <person name="de Bruijn I."/>
            <person name="Cheng X."/>
            <person name="de Jager V."/>
            <person name="Exposito R.G."/>
            <person name="Watrous J."/>
            <person name="Patel N."/>
            <person name="Postma J."/>
            <person name="Dorrestein P.C."/>
            <person name="Kobayashi D."/>
            <person name="Raaijmakers J.M."/>
        </authorList>
    </citation>
    <scope>NUCLEOTIDE SEQUENCE [LARGE SCALE GENOMIC DNA]</scope>
    <source>
        <strain evidence="1 2">76</strain>
    </source>
</reference>
<dbReference type="PATRIC" id="fig|84531.8.peg.4355"/>
<dbReference type="EMBL" id="CP011129">
    <property type="protein sequence ID" value="ALN82466.1"/>
    <property type="molecule type" value="Genomic_DNA"/>
</dbReference>
<sequence length="759" mass="85470">MLLLDSRTREINGISVFPDHADPEQWYYMPTTPHLSTVRDNTLGMDVPQFLLIGFRGDAGTGGFLNFDCNIGASQKQIDDLAREIANSENLRNKPRIAPVPLEDGTVKLLMLGKASGDVAPTPGAGPQFVLKIDQSAKPALYGANQAAFSVRLDQDGYTVMEQCLEGEILPVAVIYSLDFLGLRPAYNISLKVDWERVQKHMDESFSGGNMFFSTEIGKAVDELVDNRAIVLEADTFVAEGDDTRGIIDRRDAALAQVRNMITDAFFQVSLPPWTPEKKSDFERGLDAIGKFAAQSSAQAAGGPIGALMPSFSYKRMDYKRVDKKKLNVNFSERVAIKRSIYPQGHLAALFKTIREGSVPRERLVKQISLDNDFFKKRRVKVISRADLAADDIGSINVRVRYGDKPMNALLGANAGEASFEWLSQLERGSMKRDVQVEYEVSFKGVDAAERPTKLKSKPQIYDVENIEIIPRDLYTINTVPVLAENFPWERYSSVDVFLRYRDPANKINQNDMVRLTKDAPGGSWKMFMLDPAKVNYEVRTVFHAIVGGDVVRDWTTLDEPQVTVRNPFPTRRVVQVVPNFNWSEVQEAFVDLRYVDRANDLLEEKQMSFQEGSAAQTFAVDLRNPEVKGVFYSVSILYKDGRDIEEIPESVTNGNRVMLKSGMKGRRIVTVKPPLDFAKRKMRRTKVSLRFEDFAGGLSFAEDFEFDSAQATGEFEYDYLDPTRMRYEYKASYLLENGTNKSTNWTATDATDLVLKMP</sequence>
<accession>A0A0S2FG50</accession>
<keyword evidence="2" id="KW-1185">Reference proteome</keyword>
<name>A0A0S2FG50_LYSAN</name>
<dbReference type="AlphaFoldDB" id="A0A0S2FG50"/>
<dbReference type="Proteomes" id="UP000060787">
    <property type="component" value="Chromosome"/>
</dbReference>
<proteinExistence type="predicted"/>
<dbReference type="RefSeq" id="WP_057919190.1">
    <property type="nucleotide sequence ID" value="NZ_CP011129.1"/>
</dbReference>
<gene>
    <name evidence="1" type="ORF">LA76x_4356</name>
</gene>
<organism evidence="1 2">
    <name type="scientific">Lysobacter antibioticus</name>
    <dbReference type="NCBI Taxonomy" id="84531"/>
    <lineage>
        <taxon>Bacteria</taxon>
        <taxon>Pseudomonadati</taxon>
        <taxon>Pseudomonadota</taxon>
        <taxon>Gammaproteobacteria</taxon>
        <taxon>Lysobacterales</taxon>
        <taxon>Lysobacteraceae</taxon>
        <taxon>Lysobacter</taxon>
    </lineage>
</organism>
<evidence type="ECO:0000313" key="1">
    <source>
        <dbReference type="EMBL" id="ALN82466.1"/>
    </source>
</evidence>